<accession>A0A343AWR5</accession>
<sequence length="121" mass="14161">MKNNYNYKQSFLFAFVFQMLDLKLPENAEPIVNYSFAVLTLSIVILFNVTSAFFNLMSLYLINKYDINEKFKKYPFLIKLIRYYEGGSLINIGLELFMFLICLFTLIISSAAFLGIIFHFS</sequence>
<keyword evidence="1" id="KW-0472">Membrane</keyword>
<geneLocation type="mitochondrion" evidence="2"/>
<dbReference type="EMBL" id="KX827267">
    <property type="protein sequence ID" value="APT42227.1"/>
    <property type="molecule type" value="Genomic_DNA"/>
</dbReference>
<feature type="transmembrane region" description="Helical" evidence="1">
    <location>
        <begin position="96"/>
        <end position="120"/>
    </location>
</feature>
<reference evidence="2" key="1">
    <citation type="journal article" date="2016" name="Mitochondrial DNA Part B Resour">
        <title>The complete mitochondrial genome of the Basidiomycete edible fungus Pleurotus eryngii.</title>
        <authorList>
            <person name="Yang R."/>
            <person name="Li Y."/>
            <person name="Li C."/>
            <person name="Xu J."/>
            <person name="Bao D."/>
        </authorList>
    </citation>
    <scope>NUCLEOTIDE SEQUENCE</scope>
</reference>
<name>A0A343AWR5_PLEER</name>
<keyword evidence="1" id="KW-1133">Transmembrane helix</keyword>
<protein>
    <submittedName>
        <fullName evidence="2">Uncharacterized protein</fullName>
    </submittedName>
</protein>
<keyword evidence="1" id="KW-0812">Transmembrane</keyword>
<feature type="transmembrane region" description="Helical" evidence="1">
    <location>
        <begin position="38"/>
        <end position="62"/>
    </location>
</feature>
<dbReference type="AlphaFoldDB" id="A0A343AWR5"/>
<dbReference type="GeneID" id="30901348"/>
<gene>
    <name evidence="2" type="primary">orf121</name>
</gene>
<organism evidence="2">
    <name type="scientific">Pleurotus eryngii</name>
    <name type="common">Boletus of the steppes</name>
    <dbReference type="NCBI Taxonomy" id="5323"/>
    <lineage>
        <taxon>Eukaryota</taxon>
        <taxon>Fungi</taxon>
        <taxon>Dikarya</taxon>
        <taxon>Basidiomycota</taxon>
        <taxon>Agaricomycotina</taxon>
        <taxon>Agaricomycetes</taxon>
        <taxon>Agaricomycetidae</taxon>
        <taxon>Agaricales</taxon>
        <taxon>Pleurotineae</taxon>
        <taxon>Pleurotaceae</taxon>
        <taxon>Pleurotus</taxon>
    </lineage>
</organism>
<dbReference type="RefSeq" id="YP_009344412.1">
    <property type="nucleotide sequence ID" value="NC_033533.1"/>
</dbReference>
<evidence type="ECO:0000256" key="1">
    <source>
        <dbReference type="SAM" id="Phobius"/>
    </source>
</evidence>
<proteinExistence type="predicted"/>
<keyword evidence="2" id="KW-0496">Mitochondrion</keyword>
<evidence type="ECO:0000313" key="2">
    <source>
        <dbReference type="EMBL" id="APT42227.1"/>
    </source>
</evidence>